<dbReference type="PIRSF" id="PIRSF036407">
    <property type="entry name" value="Selenphspht_syn"/>
    <property type="match status" value="1"/>
</dbReference>
<dbReference type="AlphaFoldDB" id="A0AAE3V891"/>
<dbReference type="SUPFAM" id="SSF55326">
    <property type="entry name" value="PurM N-terminal domain-like"/>
    <property type="match status" value="1"/>
</dbReference>
<dbReference type="GO" id="GO:0004756">
    <property type="term" value="F:selenide, water dikinase activity"/>
    <property type="evidence" value="ECO:0007669"/>
    <property type="project" value="UniProtKB-UniRule"/>
</dbReference>
<keyword evidence="6 9" id="KW-0067">ATP-binding</keyword>
<evidence type="ECO:0000256" key="7">
    <source>
        <dbReference type="ARBA" id="ARBA00022842"/>
    </source>
</evidence>
<evidence type="ECO:0000256" key="9">
    <source>
        <dbReference type="HAMAP-Rule" id="MF_00625"/>
    </source>
</evidence>
<dbReference type="GO" id="GO:0005524">
    <property type="term" value="F:ATP binding"/>
    <property type="evidence" value="ECO:0007669"/>
    <property type="project" value="UniProtKB-UniRule"/>
</dbReference>
<dbReference type="Pfam" id="PF02769">
    <property type="entry name" value="AIRS_C"/>
    <property type="match status" value="1"/>
</dbReference>
<keyword evidence="8 9" id="KW-0711">Selenium</keyword>
<reference evidence="12" key="1">
    <citation type="submission" date="2023-07" db="EMBL/GenBank/DDBJ databases">
        <title>Genomic Encyclopedia of Type Strains, Phase IV (KMG-IV): sequencing the most valuable type-strain genomes for metagenomic binning, comparative biology and taxonomic classification.</title>
        <authorList>
            <person name="Goeker M."/>
        </authorList>
    </citation>
    <scope>NUCLEOTIDE SEQUENCE</scope>
    <source>
        <strain evidence="12">DSM 19659</strain>
    </source>
</reference>
<organism evidence="12 13">
    <name type="scientific">Moryella indoligenes</name>
    <dbReference type="NCBI Taxonomy" id="371674"/>
    <lineage>
        <taxon>Bacteria</taxon>
        <taxon>Bacillati</taxon>
        <taxon>Bacillota</taxon>
        <taxon>Clostridia</taxon>
        <taxon>Lachnospirales</taxon>
        <taxon>Lachnospiraceae</taxon>
        <taxon>Moryella</taxon>
    </lineage>
</organism>
<dbReference type="SUPFAM" id="SSF56042">
    <property type="entry name" value="PurM C-terminal domain-like"/>
    <property type="match status" value="1"/>
</dbReference>
<dbReference type="GO" id="GO:0005737">
    <property type="term" value="C:cytoplasm"/>
    <property type="evidence" value="ECO:0007669"/>
    <property type="project" value="TreeGrafter"/>
</dbReference>
<keyword evidence="4 9" id="KW-0547">Nucleotide-binding</keyword>
<dbReference type="InterPro" id="IPR036676">
    <property type="entry name" value="PurM-like_C_sf"/>
</dbReference>
<evidence type="ECO:0000256" key="2">
    <source>
        <dbReference type="ARBA" id="ARBA00022679"/>
    </source>
</evidence>
<dbReference type="EC" id="2.7.9.3" evidence="9"/>
<comment type="subunit">
    <text evidence="9">Homodimer.</text>
</comment>
<keyword evidence="3 9" id="KW-0479">Metal-binding</keyword>
<evidence type="ECO:0000259" key="10">
    <source>
        <dbReference type="Pfam" id="PF00586"/>
    </source>
</evidence>
<dbReference type="InterPro" id="IPR004536">
    <property type="entry name" value="SPS/SelD"/>
</dbReference>
<evidence type="ECO:0000256" key="1">
    <source>
        <dbReference type="ARBA" id="ARBA00008026"/>
    </source>
</evidence>
<evidence type="ECO:0000256" key="4">
    <source>
        <dbReference type="ARBA" id="ARBA00022741"/>
    </source>
</evidence>
<comment type="caution">
    <text evidence="12">The sequence shown here is derived from an EMBL/GenBank/DDBJ whole genome shotgun (WGS) entry which is preliminary data.</text>
</comment>
<dbReference type="InterPro" id="IPR010918">
    <property type="entry name" value="PurM-like_C_dom"/>
</dbReference>
<feature type="binding site" description="in other chain" evidence="9">
    <location>
        <position position="18"/>
    </location>
    <ligand>
        <name>ATP</name>
        <dbReference type="ChEBI" id="CHEBI:30616"/>
        <note>ligand shared between dimeric partners</note>
    </ligand>
</feature>
<dbReference type="EMBL" id="JAUSTO010000001">
    <property type="protein sequence ID" value="MDQ0151425.1"/>
    <property type="molecule type" value="Genomic_DNA"/>
</dbReference>
<protein>
    <recommendedName>
        <fullName evidence="9">Selenide, water dikinase</fullName>
        <ecNumber evidence="9">2.7.9.3</ecNumber>
    </recommendedName>
    <alternativeName>
        <fullName evidence="9">Selenium donor protein</fullName>
    </alternativeName>
    <alternativeName>
        <fullName evidence="9">Selenophosphate synthase</fullName>
    </alternativeName>
</protein>
<proteinExistence type="inferred from homology"/>
<comment type="cofactor">
    <cofactor evidence="9">
        <name>Mg(2+)</name>
        <dbReference type="ChEBI" id="CHEBI:18420"/>
    </cofactor>
    <text evidence="9">Binds 1 Mg(2+) ion per monomer.</text>
</comment>
<feature type="binding site" description="in other chain" evidence="9">
    <location>
        <position position="88"/>
    </location>
    <ligand>
        <name>ATP</name>
        <dbReference type="ChEBI" id="CHEBI:30616"/>
        <note>ligand shared between dimeric partners</note>
    </ligand>
</feature>
<evidence type="ECO:0000313" key="13">
    <source>
        <dbReference type="Proteomes" id="UP001241537"/>
    </source>
</evidence>
<feature type="domain" description="PurM-like N-terminal" evidence="10">
    <location>
        <begin position="47"/>
        <end position="153"/>
    </location>
</feature>
<evidence type="ECO:0000256" key="8">
    <source>
        <dbReference type="ARBA" id="ARBA00023266"/>
    </source>
</evidence>
<evidence type="ECO:0000256" key="3">
    <source>
        <dbReference type="ARBA" id="ARBA00022723"/>
    </source>
</evidence>
<dbReference type="NCBIfam" id="NF002098">
    <property type="entry name" value="PRK00943.1"/>
    <property type="match status" value="1"/>
</dbReference>
<dbReference type="Gene3D" id="3.30.1330.10">
    <property type="entry name" value="PurM-like, N-terminal domain"/>
    <property type="match status" value="1"/>
</dbReference>
<accession>A0AAE3V891</accession>
<feature type="binding site" evidence="9">
    <location>
        <position position="223"/>
    </location>
    <ligand>
        <name>Mg(2+)</name>
        <dbReference type="ChEBI" id="CHEBI:18420"/>
    </ligand>
</feature>
<comment type="similarity">
    <text evidence="1 9">Belongs to the selenophosphate synthase 1 family. Class I subfamily.</text>
</comment>
<dbReference type="Gene3D" id="3.90.650.10">
    <property type="entry name" value="PurM-like C-terminal domain"/>
    <property type="match status" value="1"/>
</dbReference>
<comment type="catalytic activity">
    <reaction evidence="9">
        <text>hydrogenselenide + ATP + H2O = selenophosphate + AMP + phosphate + 2 H(+)</text>
        <dbReference type="Rhea" id="RHEA:18737"/>
        <dbReference type="ChEBI" id="CHEBI:15377"/>
        <dbReference type="ChEBI" id="CHEBI:15378"/>
        <dbReference type="ChEBI" id="CHEBI:16144"/>
        <dbReference type="ChEBI" id="CHEBI:29317"/>
        <dbReference type="ChEBI" id="CHEBI:30616"/>
        <dbReference type="ChEBI" id="CHEBI:43474"/>
        <dbReference type="ChEBI" id="CHEBI:456215"/>
        <dbReference type="EC" id="2.7.9.3"/>
    </reaction>
</comment>
<keyword evidence="2 9" id="KW-0808">Transferase</keyword>
<feature type="binding site" description="in other chain" evidence="9">
    <location>
        <position position="65"/>
    </location>
    <ligand>
        <name>ATP</name>
        <dbReference type="ChEBI" id="CHEBI:30616"/>
        <note>ligand shared between dimeric partners</note>
    </ligand>
</feature>
<dbReference type="InterPro" id="IPR016188">
    <property type="entry name" value="PurM-like_N"/>
</dbReference>
<feature type="binding site" description="in other chain" evidence="9">
    <location>
        <begin position="45"/>
        <end position="47"/>
    </location>
    <ligand>
        <name>ATP</name>
        <dbReference type="ChEBI" id="CHEBI:30616"/>
        <note>ligand shared between dimeric partners</note>
    </ligand>
</feature>
<feature type="binding site" evidence="9">
    <location>
        <begin position="135"/>
        <end position="137"/>
    </location>
    <ligand>
        <name>ATP</name>
        <dbReference type="ChEBI" id="CHEBI:30616"/>
        <note>ligand shared between dimeric partners</note>
    </ligand>
</feature>
<dbReference type="GO" id="GO:0016260">
    <property type="term" value="P:selenocysteine biosynthetic process"/>
    <property type="evidence" value="ECO:0007669"/>
    <property type="project" value="InterPro"/>
</dbReference>
<keyword evidence="13" id="KW-1185">Reference proteome</keyword>
<dbReference type="FunFam" id="3.90.650.10:FF:000004">
    <property type="entry name" value="Selenide, water dikinase"/>
    <property type="match status" value="1"/>
</dbReference>
<feature type="active site" evidence="9">
    <location>
        <position position="15"/>
    </location>
</feature>
<evidence type="ECO:0000256" key="5">
    <source>
        <dbReference type="ARBA" id="ARBA00022777"/>
    </source>
</evidence>
<evidence type="ECO:0000259" key="11">
    <source>
        <dbReference type="Pfam" id="PF02769"/>
    </source>
</evidence>
<dbReference type="InterPro" id="IPR023061">
    <property type="entry name" value="SelD_I"/>
</dbReference>
<feature type="domain" description="PurM-like C-terminal" evidence="11">
    <location>
        <begin position="165"/>
        <end position="336"/>
    </location>
</feature>
<dbReference type="CDD" id="cd02195">
    <property type="entry name" value="SelD"/>
    <property type="match status" value="1"/>
</dbReference>
<feature type="binding site" evidence="9">
    <location>
        <position position="48"/>
    </location>
    <ligand>
        <name>Mg(2+)</name>
        <dbReference type="ChEBI" id="CHEBI:18420"/>
    </ligand>
</feature>
<dbReference type="PANTHER" id="PTHR10256">
    <property type="entry name" value="SELENIDE, WATER DIKINASE"/>
    <property type="match status" value="1"/>
</dbReference>
<dbReference type="HAMAP" id="MF_00625">
    <property type="entry name" value="SelD"/>
    <property type="match status" value="1"/>
</dbReference>
<dbReference type="RefSeq" id="WP_307251888.1">
    <property type="nucleotide sequence ID" value="NZ_JAUSTO010000001.1"/>
</dbReference>
<evidence type="ECO:0000256" key="6">
    <source>
        <dbReference type="ARBA" id="ARBA00022840"/>
    </source>
</evidence>
<feature type="site" description="Important for catalytic activity" evidence="9">
    <location>
        <position position="18"/>
    </location>
</feature>
<keyword evidence="7 9" id="KW-0460">Magnesium</keyword>
<dbReference type="GO" id="GO:0000287">
    <property type="term" value="F:magnesium ion binding"/>
    <property type="evidence" value="ECO:0007669"/>
    <property type="project" value="UniProtKB-UniRule"/>
</dbReference>
<dbReference type="Proteomes" id="UP001241537">
    <property type="component" value="Unassembled WGS sequence"/>
</dbReference>
<sequence>MENIRLTKLTECSGCGAKVGAGELARLLQDLPVHRDARLLVGYDKSDDASVYQLTEDTAIVQTVDFFPPIADDPYTFGAIAAANALSDVYAMGGEPLTALNIMMVPEDMPREQVHGILRGGYAKIYEAGAMITGGHSIYDREPKYGMAVTGIVHPKRILTNAGGRPGDILFYTKPLGIGVLTTAGKGGLLSEEQQSRVNELMMTLNKYARDIMVQYPVHACTDVTGFGLLGHLLEMSQGADAEIHICTERLQFLPGALEFAELGLVPAGAYRNRRYAEQATELGALPLALQDLLFDPQTSGGLMIAVAPEAADALEAALRRDARVPKVQRVGELREYRGSKRIFAE</sequence>
<keyword evidence="5 9" id="KW-0418">Kinase</keyword>
<comment type="function">
    <text evidence="9">Synthesizes selenophosphate from selenide and ATP.</text>
</comment>
<evidence type="ECO:0000313" key="12">
    <source>
        <dbReference type="EMBL" id="MDQ0151425.1"/>
    </source>
</evidence>
<dbReference type="NCBIfam" id="TIGR00476">
    <property type="entry name" value="selD"/>
    <property type="match status" value="1"/>
</dbReference>
<dbReference type="Pfam" id="PF00586">
    <property type="entry name" value="AIRS"/>
    <property type="match status" value="1"/>
</dbReference>
<dbReference type="FunFam" id="3.30.1330.10:FF:000003">
    <property type="entry name" value="Selenide, water dikinase"/>
    <property type="match status" value="1"/>
</dbReference>
<dbReference type="PANTHER" id="PTHR10256:SF0">
    <property type="entry name" value="INACTIVE SELENIDE, WATER DIKINASE-LIKE PROTEIN-RELATED"/>
    <property type="match status" value="1"/>
</dbReference>
<name>A0AAE3V891_9FIRM</name>
<feature type="binding site" evidence="9">
    <location>
        <position position="88"/>
    </location>
    <ligand>
        <name>Mg(2+)</name>
        <dbReference type="ChEBI" id="CHEBI:18420"/>
    </ligand>
</feature>
<dbReference type="InterPro" id="IPR036921">
    <property type="entry name" value="PurM-like_N_sf"/>
</dbReference>
<gene>
    <name evidence="9" type="primary">selD</name>
    <name evidence="12" type="ORF">J2S20_000099</name>
</gene>